<dbReference type="EMBL" id="NCKW01001817">
    <property type="protein sequence ID" value="POM79282.1"/>
    <property type="molecule type" value="Genomic_DNA"/>
</dbReference>
<sequence>MPDLVSTAGFRPSPAELRVHQTARVGPRPNGELIESNLFSFWRLSALDRVSFILNEERRRGLYRVTKVTAKMIFAVDFGTRPIDHFLPSSAQSSGGRTVVPDSSTWASGDTLPSGSISSIHDLRSTLQCIHQVATEWYPEEVANVFSAVYYNSTSHVVNAVPPPMVYAMVNLYTHVFSRLCISISQNAHAASLVDHARSIMATNSPDYFRLVSQVVDRGLLSTWAQTADSTPRPPYRTHGRSSHRRARMDPQRTPRHRSKQASPVPDSVLRQVPHHDDKLVCLKFQTQHGCDFRSCKYAHATVQLPAEAATYITGKHGPLANGHPNLTTSPQSSCGQPTLDVDHSHSDVSDTKHSARFGHCPPSLPIRSAVLTLSFDGGARSIPTISAHACCIWGRSDEPLWWTATAVSPGGTNNEMEAQGLLSGLRWLHQHHHGRPVRFVGDSAIVVGMAATSMRVRAPNLIPLIGDIRRLINQPRHHLQAVSRVFNVTADALCNWVMDTDLPVPRHKTASGIRFPLPEPQWQDPYARGCPPSVWIDPDSYDRTQWLARWSLVVLDFKRVCHLVQNRFLRRHMSEFADLRPLDTMLLTLDTPARAEASPFDTDICRECTANGIARCFPLGVFRSFQSLATRYHLPFPINRIFRKPNADF</sequence>
<feature type="compositionally biased region" description="Basic residues" evidence="1">
    <location>
        <begin position="236"/>
        <end position="247"/>
    </location>
</feature>
<evidence type="ECO:0000256" key="1">
    <source>
        <dbReference type="SAM" id="MobiDB-lite"/>
    </source>
</evidence>
<feature type="region of interest" description="Disordered" evidence="1">
    <location>
        <begin position="329"/>
        <end position="355"/>
    </location>
</feature>
<evidence type="ECO:0000313" key="4">
    <source>
        <dbReference type="Proteomes" id="UP000237271"/>
    </source>
</evidence>
<comment type="caution">
    <text evidence="3">The sequence shown here is derived from an EMBL/GenBank/DDBJ whole genome shotgun (WGS) entry which is preliminary data.</text>
</comment>
<dbReference type="Gene3D" id="3.30.420.10">
    <property type="entry name" value="Ribonuclease H-like superfamily/Ribonuclease H"/>
    <property type="match status" value="1"/>
</dbReference>
<dbReference type="AlphaFoldDB" id="A0A2P4YN93"/>
<feature type="domain" description="RNase H type-1" evidence="2">
    <location>
        <begin position="376"/>
        <end position="497"/>
    </location>
</feature>
<keyword evidence="4" id="KW-1185">Reference proteome</keyword>
<evidence type="ECO:0000259" key="2">
    <source>
        <dbReference type="Pfam" id="PF13456"/>
    </source>
</evidence>
<organism evidence="3 4">
    <name type="scientific">Phytophthora palmivora</name>
    <dbReference type="NCBI Taxonomy" id="4796"/>
    <lineage>
        <taxon>Eukaryota</taxon>
        <taxon>Sar</taxon>
        <taxon>Stramenopiles</taxon>
        <taxon>Oomycota</taxon>
        <taxon>Peronosporomycetes</taxon>
        <taxon>Peronosporales</taxon>
        <taxon>Peronosporaceae</taxon>
        <taxon>Phytophthora</taxon>
    </lineage>
</organism>
<evidence type="ECO:0000313" key="3">
    <source>
        <dbReference type="EMBL" id="POM79282.1"/>
    </source>
</evidence>
<dbReference type="Proteomes" id="UP000237271">
    <property type="component" value="Unassembled WGS sequence"/>
</dbReference>
<dbReference type="InterPro" id="IPR002156">
    <property type="entry name" value="RNaseH_domain"/>
</dbReference>
<name>A0A2P4YN93_9STRA</name>
<protein>
    <recommendedName>
        <fullName evidence="2">RNase H type-1 domain-containing protein</fullName>
    </recommendedName>
</protein>
<gene>
    <name evidence="3" type="ORF">PHPALM_3086</name>
</gene>
<dbReference type="GO" id="GO:0003676">
    <property type="term" value="F:nucleic acid binding"/>
    <property type="evidence" value="ECO:0007669"/>
    <property type="project" value="InterPro"/>
</dbReference>
<feature type="region of interest" description="Disordered" evidence="1">
    <location>
        <begin position="226"/>
        <end position="271"/>
    </location>
</feature>
<reference evidence="3 4" key="1">
    <citation type="journal article" date="2017" name="Genome Biol. Evol.">
        <title>Phytophthora megakarya and P. palmivora, closely related causal agents of cacao black pod rot, underwent increases in genome sizes and gene numbers by different mechanisms.</title>
        <authorList>
            <person name="Ali S.S."/>
            <person name="Shao J."/>
            <person name="Lary D.J."/>
            <person name="Kronmiller B."/>
            <person name="Shen D."/>
            <person name="Strem M.D."/>
            <person name="Amoako-Attah I."/>
            <person name="Akrofi A.Y."/>
            <person name="Begoude B.A."/>
            <person name="Ten Hoopen G.M."/>
            <person name="Coulibaly K."/>
            <person name="Kebe B.I."/>
            <person name="Melnick R.L."/>
            <person name="Guiltinan M.J."/>
            <person name="Tyler B.M."/>
            <person name="Meinhardt L.W."/>
            <person name="Bailey B.A."/>
        </authorList>
    </citation>
    <scope>NUCLEOTIDE SEQUENCE [LARGE SCALE GENOMIC DNA]</scope>
    <source>
        <strain evidence="4">sbr112.9</strain>
    </source>
</reference>
<dbReference type="GO" id="GO:0004523">
    <property type="term" value="F:RNA-DNA hybrid ribonuclease activity"/>
    <property type="evidence" value="ECO:0007669"/>
    <property type="project" value="InterPro"/>
</dbReference>
<accession>A0A2P4YN93</accession>
<proteinExistence type="predicted"/>
<dbReference type="InterPro" id="IPR036397">
    <property type="entry name" value="RNaseH_sf"/>
</dbReference>
<feature type="region of interest" description="Disordered" evidence="1">
    <location>
        <begin position="89"/>
        <end position="108"/>
    </location>
</feature>
<dbReference type="Pfam" id="PF13456">
    <property type="entry name" value="RVT_3"/>
    <property type="match status" value="1"/>
</dbReference>
<feature type="compositionally biased region" description="Basic and acidic residues" evidence="1">
    <location>
        <begin position="341"/>
        <end position="354"/>
    </location>
</feature>
<dbReference type="SUPFAM" id="SSF53098">
    <property type="entry name" value="Ribonuclease H-like"/>
    <property type="match status" value="1"/>
</dbReference>
<dbReference type="OrthoDB" id="126768at2759"/>
<dbReference type="InterPro" id="IPR012337">
    <property type="entry name" value="RNaseH-like_sf"/>
</dbReference>